<protein>
    <submittedName>
        <fullName evidence="2">Uncharacterized protein</fullName>
    </submittedName>
</protein>
<comment type="caution">
    <text evidence="2">The sequence shown here is derived from an EMBL/GenBank/DDBJ whole genome shotgun (WGS) entry which is preliminary data.</text>
</comment>
<name>X1KUF3_9ZZZZ</name>
<dbReference type="EMBL" id="BARU01035892">
    <property type="protein sequence ID" value="GAH85603.1"/>
    <property type="molecule type" value="Genomic_DNA"/>
</dbReference>
<dbReference type="InterPro" id="IPR007813">
    <property type="entry name" value="PilN"/>
</dbReference>
<evidence type="ECO:0000313" key="2">
    <source>
        <dbReference type="EMBL" id="GAH85603.1"/>
    </source>
</evidence>
<accession>X1KUF3</accession>
<proteinExistence type="predicted"/>
<dbReference type="AlphaFoldDB" id="X1KUF3"/>
<evidence type="ECO:0000256" key="1">
    <source>
        <dbReference type="SAM" id="Coils"/>
    </source>
</evidence>
<dbReference type="Pfam" id="PF05137">
    <property type="entry name" value="PilN"/>
    <property type="match status" value="1"/>
</dbReference>
<gene>
    <name evidence="2" type="ORF">S03H2_56119</name>
</gene>
<organism evidence="2">
    <name type="scientific">marine sediment metagenome</name>
    <dbReference type="NCBI Taxonomy" id="412755"/>
    <lineage>
        <taxon>unclassified sequences</taxon>
        <taxon>metagenomes</taxon>
        <taxon>ecological metagenomes</taxon>
    </lineage>
</organism>
<feature type="coiled-coil region" evidence="1">
    <location>
        <begin position="10"/>
        <end position="47"/>
    </location>
</feature>
<feature type="non-terminal residue" evidence="2">
    <location>
        <position position="1"/>
    </location>
</feature>
<reference evidence="2" key="1">
    <citation type="journal article" date="2014" name="Front. Microbiol.">
        <title>High frequency of phylogenetically diverse reductive dehalogenase-homologous genes in deep subseafloor sedimentary metagenomes.</title>
        <authorList>
            <person name="Kawai M."/>
            <person name="Futagami T."/>
            <person name="Toyoda A."/>
            <person name="Takaki Y."/>
            <person name="Nishi S."/>
            <person name="Hori S."/>
            <person name="Arai W."/>
            <person name="Tsubouchi T."/>
            <person name="Morono Y."/>
            <person name="Uchiyama I."/>
            <person name="Ito T."/>
            <person name="Fujiyama A."/>
            <person name="Inagaki F."/>
            <person name="Takami H."/>
        </authorList>
    </citation>
    <scope>NUCLEOTIDE SEQUENCE</scope>
    <source>
        <strain evidence="2">Expedition CK06-06</strain>
    </source>
</reference>
<keyword evidence="1" id="KW-0175">Coiled coil</keyword>
<sequence>VLGYLNQQRVARAQEHLVMLDDQAVNMKRQLETLGELQQQLAGLMIKGRIDSQLGSRINATDVLRELARILPESIALTNLDLEATGILVEVGRVGGAVSSARAIPAAPKPRGKVVRRVKVVLTGLSPNNVDVANFIADVSASPLFEDVNMGYTKNVVFRGRFAKQFQASFYVAR</sequence>